<sequence length="122" mass="13681">MLIICITIGVVLKEYAVAKVILALIILASLYYASGREFLACGMVGIYAWCGVAFIMPLWQKKKSVWLVKEQVLSFCNNNSLHVAQQCSKLLEEEHAYMCIHTQDKISTKTSLFPLSALPEHC</sequence>
<keyword evidence="1" id="KW-1133">Transmembrane helix</keyword>
<evidence type="ECO:0000256" key="1">
    <source>
        <dbReference type="SAM" id="Phobius"/>
    </source>
</evidence>
<accession>A0A023G0Q6</accession>
<dbReference type="AlphaFoldDB" id="A0A023G0Q6"/>
<name>A0A023G0Q6_AMBTT</name>
<organism evidence="2">
    <name type="scientific">Amblyomma triste</name>
    <name type="common">Neotropical tick</name>
    <dbReference type="NCBI Taxonomy" id="251400"/>
    <lineage>
        <taxon>Eukaryota</taxon>
        <taxon>Metazoa</taxon>
        <taxon>Ecdysozoa</taxon>
        <taxon>Arthropoda</taxon>
        <taxon>Chelicerata</taxon>
        <taxon>Arachnida</taxon>
        <taxon>Acari</taxon>
        <taxon>Parasitiformes</taxon>
        <taxon>Ixodida</taxon>
        <taxon>Ixodoidea</taxon>
        <taxon>Ixodidae</taxon>
        <taxon>Amblyomminae</taxon>
        <taxon>Amblyomma</taxon>
    </lineage>
</organism>
<keyword evidence="1" id="KW-0812">Transmembrane</keyword>
<keyword evidence="1" id="KW-0472">Membrane</keyword>
<feature type="transmembrane region" description="Helical" evidence="1">
    <location>
        <begin position="12"/>
        <end position="32"/>
    </location>
</feature>
<protein>
    <submittedName>
        <fullName evidence="2">Uncharacterized protein</fullName>
    </submittedName>
</protein>
<proteinExistence type="evidence at transcript level"/>
<evidence type="ECO:0000313" key="2">
    <source>
        <dbReference type="EMBL" id="JAC27761.1"/>
    </source>
</evidence>
<reference evidence="2" key="1">
    <citation type="submission" date="2014-03" db="EMBL/GenBank/DDBJ databases">
        <title>The sialotranscriptome of Amblyomma triste, Amblyomma parvum and Amblyomma cajennense ticks, uncovered by 454-based RNA-seq.</title>
        <authorList>
            <person name="Garcia G.R."/>
            <person name="Gardinassi L.G."/>
            <person name="Ribeiro J.M."/>
            <person name="Anatriello E."/>
            <person name="Ferreira B.R."/>
            <person name="Moreira H.N."/>
            <person name="Mafra C."/>
            <person name="Olegario M.M."/>
            <person name="Szabo P.J."/>
            <person name="Miranda-Santos I.K."/>
            <person name="Maruyama S.R."/>
        </authorList>
    </citation>
    <scope>NUCLEOTIDE SEQUENCE</scope>
    <source>
        <strain evidence="2">Mato Grasso do Sul</strain>
        <tissue evidence="2">Salivary glands</tissue>
    </source>
</reference>
<feature type="transmembrane region" description="Helical" evidence="1">
    <location>
        <begin position="38"/>
        <end position="59"/>
    </location>
</feature>
<dbReference type="EMBL" id="GBBM01007657">
    <property type="protein sequence ID" value="JAC27761.1"/>
    <property type="molecule type" value="mRNA"/>
</dbReference>